<dbReference type="InterPro" id="IPR016187">
    <property type="entry name" value="CTDL_fold"/>
</dbReference>
<dbReference type="Gene3D" id="3.10.100.10">
    <property type="entry name" value="Mannose-Binding Protein A, subunit A"/>
    <property type="match status" value="3"/>
</dbReference>
<evidence type="ECO:0000313" key="3">
    <source>
        <dbReference type="Proteomes" id="UP000424527"/>
    </source>
</evidence>
<keyword evidence="3" id="KW-1185">Reference proteome</keyword>
<dbReference type="Proteomes" id="UP000424527">
    <property type="component" value="Unassembled WGS sequence"/>
</dbReference>
<organism evidence="2 3">
    <name type="scientific">Larimichthys crocea</name>
    <name type="common">Large yellow croaker</name>
    <name type="synonym">Pseudosciaena crocea</name>
    <dbReference type="NCBI Taxonomy" id="215358"/>
    <lineage>
        <taxon>Eukaryota</taxon>
        <taxon>Metazoa</taxon>
        <taxon>Chordata</taxon>
        <taxon>Craniata</taxon>
        <taxon>Vertebrata</taxon>
        <taxon>Euteleostomi</taxon>
        <taxon>Actinopterygii</taxon>
        <taxon>Neopterygii</taxon>
        <taxon>Teleostei</taxon>
        <taxon>Neoteleostei</taxon>
        <taxon>Acanthomorphata</taxon>
        <taxon>Eupercaria</taxon>
        <taxon>Sciaenidae</taxon>
        <taxon>Larimichthys</taxon>
    </lineage>
</organism>
<evidence type="ECO:0000313" key="2">
    <source>
        <dbReference type="EMBL" id="KAE8281445.1"/>
    </source>
</evidence>
<accession>A0A6G0HQG6</accession>
<dbReference type="InterPro" id="IPR016186">
    <property type="entry name" value="C-type_lectin-like/link_sf"/>
</dbReference>
<gene>
    <name evidence="2" type="ORF">D5F01_LYC20430</name>
</gene>
<dbReference type="CDD" id="cd00037">
    <property type="entry name" value="CLECT"/>
    <property type="match status" value="2"/>
</dbReference>
<feature type="domain" description="C-type lectin" evidence="1">
    <location>
        <begin position="229"/>
        <end position="367"/>
    </location>
</feature>
<dbReference type="PANTHER" id="PTHR45784:SF3">
    <property type="entry name" value="C-TYPE LECTIN DOMAIN FAMILY 4 MEMBER K-LIKE-RELATED"/>
    <property type="match status" value="1"/>
</dbReference>
<sequence>MKMTLVLFWLCSGFFYFTFASYRLRHFSIGDESKKWEESLDECKEDASSFVTVYDDEDAMFVWNYTKHIDSSRWLGLHRNILITKNTWSNGNPLMVNYSSVNVSDWTQECEAIDNDTRRGFNCSERNYFMCYKGNNYTLVENKKDWCQALQYCRKHFTDLVSISNETQNKEVIAKGNGTTFWIGLRHDNWEWVDKGCSSFRKIDNTYNNYEDENCTALRRDSKVPDILYQFGCYTGAHSFCSKGTVRIKVIGEKKTWEEAFDYCREHHTDLLWIRDRNDSYALDQWLNQSTVDGPFWIGLRQSRVFGFWIWTSESNNAVTWDNWKNGEAPQLPLSDHCAVINETDRTSDGGVWSDENCLVKHHFLCEEKIFFMN</sequence>
<reference evidence="2 3" key="1">
    <citation type="submission" date="2019-07" db="EMBL/GenBank/DDBJ databases">
        <title>Chromosome genome assembly for large yellow croaker.</title>
        <authorList>
            <person name="Xiao S."/>
        </authorList>
    </citation>
    <scope>NUCLEOTIDE SEQUENCE [LARGE SCALE GENOMIC DNA]</scope>
    <source>
        <strain evidence="2">JMULYC20181020</strain>
        <tissue evidence="2">Muscle</tissue>
    </source>
</reference>
<dbReference type="PANTHER" id="PTHR45784">
    <property type="entry name" value="C-TYPE LECTIN DOMAIN FAMILY 20 MEMBER A-RELATED"/>
    <property type="match status" value="1"/>
</dbReference>
<dbReference type="Pfam" id="PF00059">
    <property type="entry name" value="Lectin_C"/>
    <property type="match status" value="3"/>
</dbReference>
<feature type="domain" description="C-type lectin" evidence="1">
    <location>
        <begin position="132"/>
        <end position="242"/>
    </location>
</feature>
<dbReference type="SMART" id="SM00034">
    <property type="entry name" value="CLECT"/>
    <property type="match status" value="3"/>
</dbReference>
<dbReference type="SUPFAM" id="SSF56436">
    <property type="entry name" value="C-type lectin-like"/>
    <property type="match status" value="3"/>
</dbReference>
<feature type="domain" description="C-type lectin" evidence="1">
    <location>
        <begin position="22"/>
        <end position="132"/>
    </location>
</feature>
<name>A0A6G0HQG6_LARCR</name>
<protein>
    <recommendedName>
        <fullName evidence="1">C-type lectin domain-containing protein</fullName>
    </recommendedName>
</protein>
<dbReference type="EMBL" id="REGW02000020">
    <property type="protein sequence ID" value="KAE8281445.1"/>
    <property type="molecule type" value="Genomic_DNA"/>
</dbReference>
<dbReference type="InterPro" id="IPR001304">
    <property type="entry name" value="C-type_lectin-like"/>
</dbReference>
<proteinExistence type="predicted"/>
<comment type="caution">
    <text evidence="2">The sequence shown here is derived from an EMBL/GenBank/DDBJ whole genome shotgun (WGS) entry which is preliminary data.</text>
</comment>
<evidence type="ECO:0000259" key="1">
    <source>
        <dbReference type="PROSITE" id="PS50041"/>
    </source>
</evidence>
<dbReference type="AlphaFoldDB" id="A0A6G0HQG6"/>
<dbReference type="PROSITE" id="PS50041">
    <property type="entry name" value="C_TYPE_LECTIN_2"/>
    <property type="match status" value="3"/>
</dbReference>